<reference evidence="1 2" key="2">
    <citation type="submission" date="2019-05" db="EMBL/GenBank/DDBJ databases">
        <title>Glycomyces buryatensis sp. nov.</title>
        <authorList>
            <person name="Nikitina E."/>
        </authorList>
    </citation>
    <scope>NUCLEOTIDE SEQUENCE [LARGE SCALE GENOMIC DNA]</scope>
    <source>
        <strain evidence="1 2">18</strain>
    </source>
</reference>
<protein>
    <submittedName>
        <fullName evidence="1">Uncharacterized protein</fullName>
    </submittedName>
</protein>
<gene>
    <name evidence="1" type="ORF">FAB82_11760</name>
</gene>
<accession>A0A4V4HSE5</accession>
<comment type="caution">
    <text evidence="1">The sequence shown here is derived from an EMBL/GenBank/DDBJ whole genome shotgun (WGS) entry which is preliminary data.</text>
</comment>
<sequence length="132" mass="14666">MNLPWGLVLVEGVPDELETFTQPDENGIWTDGGTIYVFAFSPTRVPVSISIQNEIGCNPGFVRIFDDEIEVDDEEIEIGDLNDKTFVISCRVPVADARIVIEVDRPNDATRLILSIPDMTRQRVESDEVTGG</sequence>
<dbReference type="AlphaFoldDB" id="A0A4V4HSE5"/>
<evidence type="ECO:0000313" key="1">
    <source>
        <dbReference type="EMBL" id="THV41466.1"/>
    </source>
</evidence>
<name>A0A4V4HSE5_9ACTN</name>
<dbReference type="Proteomes" id="UP000308760">
    <property type="component" value="Unassembled WGS sequence"/>
</dbReference>
<evidence type="ECO:0000313" key="2">
    <source>
        <dbReference type="Proteomes" id="UP000308760"/>
    </source>
</evidence>
<proteinExistence type="predicted"/>
<dbReference type="EMBL" id="STGY01000044">
    <property type="protein sequence ID" value="THV41466.1"/>
    <property type="molecule type" value="Genomic_DNA"/>
</dbReference>
<reference evidence="2" key="1">
    <citation type="submission" date="2019-04" db="EMBL/GenBank/DDBJ databases">
        <title>Nocardioides xinjiangensis sp. nov.</title>
        <authorList>
            <person name="Liu S."/>
        </authorList>
    </citation>
    <scope>NUCLEOTIDE SEQUENCE [LARGE SCALE GENOMIC DNA]</scope>
    <source>
        <strain evidence="2">18</strain>
    </source>
</reference>
<organism evidence="1 2">
    <name type="scientific">Glycomyces buryatensis</name>
    <dbReference type="NCBI Taxonomy" id="2570927"/>
    <lineage>
        <taxon>Bacteria</taxon>
        <taxon>Bacillati</taxon>
        <taxon>Actinomycetota</taxon>
        <taxon>Actinomycetes</taxon>
        <taxon>Glycomycetales</taxon>
        <taxon>Glycomycetaceae</taxon>
        <taxon>Glycomyces</taxon>
    </lineage>
</organism>
<keyword evidence="2" id="KW-1185">Reference proteome</keyword>